<dbReference type="Gene3D" id="1.10.10.10">
    <property type="entry name" value="Winged helix-like DNA-binding domain superfamily/Winged helix DNA-binding domain"/>
    <property type="match status" value="1"/>
</dbReference>
<dbReference type="Gene3D" id="3.40.1410.10">
    <property type="entry name" value="Chorismate lyase-like"/>
    <property type="match status" value="1"/>
</dbReference>
<keyword evidence="1" id="KW-0805">Transcription regulation</keyword>
<dbReference type="PROSITE" id="PS50949">
    <property type="entry name" value="HTH_GNTR"/>
    <property type="match status" value="1"/>
</dbReference>
<gene>
    <name evidence="5" type="ORF">ABIE13_000488</name>
</gene>
<dbReference type="InterPro" id="IPR028978">
    <property type="entry name" value="Chorismate_lyase_/UTRA_dom_sf"/>
</dbReference>
<dbReference type="SUPFAM" id="SSF64288">
    <property type="entry name" value="Chorismate lyase-like"/>
    <property type="match status" value="1"/>
</dbReference>
<dbReference type="EMBL" id="JBEPSH010000001">
    <property type="protein sequence ID" value="MET4575391.1"/>
    <property type="molecule type" value="Genomic_DNA"/>
</dbReference>
<protein>
    <submittedName>
        <fullName evidence="5">GntR family transcriptional regulator</fullName>
    </submittedName>
</protein>
<evidence type="ECO:0000313" key="5">
    <source>
        <dbReference type="EMBL" id="MET4575391.1"/>
    </source>
</evidence>
<dbReference type="InterPro" id="IPR036388">
    <property type="entry name" value="WH-like_DNA-bd_sf"/>
</dbReference>
<sequence>MSFSDSSVPRYLQIADVLRKRIARGIWKNGEKVPSLESLMGEFGVSRVTVRQAIDVLAREGLVLPQRGRGTFVTGTPPQRQWQREWQTVHASVDGLAQAFKDTQPRIVNIDELCSVAPLQPSDGIPADRYVYMRRVHSEKDEPYCVIEIYLDEAIFRTAPDRYRSEAVIPLLATLPQGGITQARQALTVGNADMDIAKLLNIHLGDAVAQVRRVFTDKDGRVIYLGEVIYSGDLFRFEMDIEPPHPR</sequence>
<evidence type="ECO:0000313" key="6">
    <source>
        <dbReference type="Proteomes" id="UP001549320"/>
    </source>
</evidence>
<feature type="domain" description="HTH gntR-type" evidence="4">
    <location>
        <begin position="8"/>
        <end position="76"/>
    </location>
</feature>
<evidence type="ECO:0000256" key="3">
    <source>
        <dbReference type="ARBA" id="ARBA00023163"/>
    </source>
</evidence>
<dbReference type="SMART" id="SM00345">
    <property type="entry name" value="HTH_GNTR"/>
    <property type="match status" value="1"/>
</dbReference>
<dbReference type="Pfam" id="PF07702">
    <property type="entry name" value="UTRA"/>
    <property type="match status" value="1"/>
</dbReference>
<dbReference type="InterPro" id="IPR036390">
    <property type="entry name" value="WH_DNA-bd_sf"/>
</dbReference>
<dbReference type="SUPFAM" id="SSF46785">
    <property type="entry name" value="Winged helix' DNA-binding domain"/>
    <property type="match status" value="1"/>
</dbReference>
<dbReference type="RefSeq" id="WP_354440805.1">
    <property type="nucleotide sequence ID" value="NZ_JBEPSH010000001.1"/>
</dbReference>
<dbReference type="SMART" id="SM00866">
    <property type="entry name" value="UTRA"/>
    <property type="match status" value="1"/>
</dbReference>
<proteinExistence type="predicted"/>
<dbReference type="InterPro" id="IPR011663">
    <property type="entry name" value="UTRA"/>
</dbReference>
<evidence type="ECO:0000259" key="4">
    <source>
        <dbReference type="PROSITE" id="PS50949"/>
    </source>
</evidence>
<dbReference type="InterPro" id="IPR000524">
    <property type="entry name" value="Tscrpt_reg_HTH_GntR"/>
</dbReference>
<keyword evidence="3" id="KW-0804">Transcription</keyword>
<dbReference type="Pfam" id="PF00392">
    <property type="entry name" value="GntR"/>
    <property type="match status" value="1"/>
</dbReference>
<dbReference type="PANTHER" id="PTHR44846:SF1">
    <property type="entry name" value="MANNOSYL-D-GLYCERATE TRANSPORT_METABOLISM SYSTEM REPRESSOR MNGR-RELATED"/>
    <property type="match status" value="1"/>
</dbReference>
<dbReference type="Proteomes" id="UP001549320">
    <property type="component" value="Unassembled WGS sequence"/>
</dbReference>
<evidence type="ECO:0000256" key="1">
    <source>
        <dbReference type="ARBA" id="ARBA00023015"/>
    </source>
</evidence>
<keyword evidence="6" id="KW-1185">Reference proteome</keyword>
<dbReference type="CDD" id="cd07377">
    <property type="entry name" value="WHTH_GntR"/>
    <property type="match status" value="1"/>
</dbReference>
<dbReference type="PANTHER" id="PTHR44846">
    <property type="entry name" value="MANNOSYL-D-GLYCERATE TRANSPORT/METABOLISM SYSTEM REPRESSOR MNGR-RELATED"/>
    <property type="match status" value="1"/>
</dbReference>
<comment type="caution">
    <text evidence="5">The sequence shown here is derived from an EMBL/GenBank/DDBJ whole genome shotgun (WGS) entry which is preliminary data.</text>
</comment>
<accession>A0ABV2Q2Y9</accession>
<dbReference type="InterPro" id="IPR050679">
    <property type="entry name" value="Bact_HTH_transcr_reg"/>
</dbReference>
<reference evidence="5 6" key="1">
    <citation type="submission" date="2024-06" db="EMBL/GenBank/DDBJ databases">
        <title>Sorghum-associated microbial communities from plants grown in Nebraska, USA.</title>
        <authorList>
            <person name="Schachtman D."/>
        </authorList>
    </citation>
    <scope>NUCLEOTIDE SEQUENCE [LARGE SCALE GENOMIC DNA]</scope>
    <source>
        <strain evidence="5 6">2709</strain>
    </source>
</reference>
<dbReference type="PRINTS" id="PR00035">
    <property type="entry name" value="HTHGNTR"/>
</dbReference>
<keyword evidence="2" id="KW-0238">DNA-binding</keyword>
<evidence type="ECO:0000256" key="2">
    <source>
        <dbReference type="ARBA" id="ARBA00023125"/>
    </source>
</evidence>
<organism evidence="5 6">
    <name type="scientific">Ottowia thiooxydans</name>
    <dbReference type="NCBI Taxonomy" id="219182"/>
    <lineage>
        <taxon>Bacteria</taxon>
        <taxon>Pseudomonadati</taxon>
        <taxon>Pseudomonadota</taxon>
        <taxon>Betaproteobacteria</taxon>
        <taxon>Burkholderiales</taxon>
        <taxon>Comamonadaceae</taxon>
        <taxon>Ottowia</taxon>
    </lineage>
</organism>
<name>A0ABV2Q2Y9_9BURK</name>